<evidence type="ECO:0000313" key="1">
    <source>
        <dbReference type="EMBL" id="QIR05632.1"/>
    </source>
</evidence>
<accession>A0ABX6K246</accession>
<name>A0ABX6K246_SALCS</name>
<evidence type="ECO:0008006" key="3">
    <source>
        <dbReference type="Google" id="ProtNLM"/>
    </source>
</evidence>
<dbReference type="Proteomes" id="UP000501408">
    <property type="component" value="Chromosome 1"/>
</dbReference>
<organism evidence="1 2">
    <name type="scientific">Salinivibrio costicola</name>
    <name type="common">Vibrio costicola</name>
    <dbReference type="NCBI Taxonomy" id="51367"/>
    <lineage>
        <taxon>Bacteria</taxon>
        <taxon>Pseudomonadati</taxon>
        <taxon>Pseudomonadota</taxon>
        <taxon>Gammaproteobacteria</taxon>
        <taxon>Vibrionales</taxon>
        <taxon>Vibrionaceae</taxon>
        <taxon>Salinivibrio</taxon>
    </lineage>
</organism>
<dbReference type="RefSeq" id="WP_167314104.1">
    <property type="nucleotide sequence ID" value="NZ_CP050266.1"/>
</dbReference>
<proteinExistence type="predicted"/>
<dbReference type="EMBL" id="CP050266">
    <property type="protein sequence ID" value="QIR05632.1"/>
    <property type="molecule type" value="Genomic_DNA"/>
</dbReference>
<gene>
    <name evidence="1" type="ORF">HBA18_04115</name>
</gene>
<evidence type="ECO:0000313" key="2">
    <source>
        <dbReference type="Proteomes" id="UP000501408"/>
    </source>
</evidence>
<keyword evidence="2" id="KW-1185">Reference proteome</keyword>
<protein>
    <recommendedName>
        <fullName evidence="3">Bacteriocin</fullName>
    </recommendedName>
</protein>
<sequence>MQELTLEEMDQVCGGSTNYGAEFVGGCVAGVFGAAAATGGMSLPLAAQTCLAGGSISVIGAAAKNVWLHFAG</sequence>
<reference evidence="1 2" key="1">
    <citation type="submission" date="2020-03" db="EMBL/GenBank/DDBJ databases">
        <title>Genome mining reveals the biosynthetic pathways of PHA and ectoines of the halophilic strain Salinivibrio costicola M318 isolated from fermented shrimp paste.</title>
        <authorList>
            <person name="Doan T.V."/>
            <person name="Tran L.T."/>
            <person name="Trieu T.A."/>
            <person name="Nguyen Q.V."/>
            <person name="Quach T.N."/>
            <person name="Phi T.Q."/>
            <person name="Kumar S."/>
        </authorList>
    </citation>
    <scope>NUCLEOTIDE SEQUENCE [LARGE SCALE GENOMIC DNA]</scope>
    <source>
        <strain evidence="1 2">M318</strain>
    </source>
</reference>